<evidence type="ECO:0000313" key="1">
    <source>
        <dbReference type="EMBL" id="NEU95411.1"/>
    </source>
</evidence>
<evidence type="ECO:0000313" key="2">
    <source>
        <dbReference type="Proteomes" id="UP000468531"/>
    </source>
</evidence>
<name>A0A6P1BCV8_9BRAD</name>
<reference evidence="1 2" key="1">
    <citation type="journal article" date="2020" name="Arch. Microbiol.">
        <title>Bradyrhizobium uaiense sp. nov., a new highly efficient cowpea symbiont.</title>
        <authorList>
            <person name="Cabral Michel D."/>
            <person name="Azarias Guimaraes A."/>
            <person name="Martins da Costa E."/>
            <person name="Soares de Carvalho T."/>
            <person name="Balsanelli E."/>
            <person name="Willems A."/>
            <person name="Maltempi de Souza E."/>
            <person name="de Souza Moreira F.M."/>
        </authorList>
    </citation>
    <scope>NUCLEOTIDE SEQUENCE [LARGE SCALE GENOMIC DNA]</scope>
    <source>
        <strain evidence="1 2">UFLA 03-164</strain>
    </source>
</reference>
<proteinExistence type="predicted"/>
<protein>
    <submittedName>
        <fullName evidence="1">Uncharacterized protein</fullName>
    </submittedName>
</protein>
<dbReference type="RefSeq" id="WP_163151595.1">
    <property type="nucleotide sequence ID" value="NZ_VKHP01000014.1"/>
</dbReference>
<sequence length="376" mass="41875">MTSTLLVASRREATRSALLERQLRKYHPHVQGKVRALAARHTRVADLAASFPALLFALAVPRGGVASASALACVIDGRSLADAAAAAGVALWLRKLPPEAFTSPITRLPDDELLRRQIANHLPQSPKLAPVWLKSVAAVAELAHGPAAVWIARELVRAPPRADPARLRLLGLWAWFSTQPATLGHTLIDRRWTPGMQTGSALAAADTWRSMIELHVSLGPQPIADMWLQPDRVAGYDFIPLTSTADISEEAEAMQNCLRTYGHQLAHNRSRLWSIRRCGQRVATLRVAPRFDDPLPVIAELNGVRNTAAPREVWWAARQWLDAHDLLRIEMAPRKWGTAPLDRPTWRPIWRPYWLAKRRIPEWLPLAPSRKALDAL</sequence>
<accession>A0A6P1BCV8</accession>
<gene>
    <name evidence="1" type="ORF">FNJ47_06085</name>
</gene>
<dbReference type="AlphaFoldDB" id="A0A6P1BCV8"/>
<organism evidence="1 2">
    <name type="scientific">Bradyrhizobium uaiense</name>
    <dbReference type="NCBI Taxonomy" id="2594946"/>
    <lineage>
        <taxon>Bacteria</taxon>
        <taxon>Pseudomonadati</taxon>
        <taxon>Pseudomonadota</taxon>
        <taxon>Alphaproteobacteria</taxon>
        <taxon>Hyphomicrobiales</taxon>
        <taxon>Nitrobacteraceae</taxon>
        <taxon>Bradyrhizobium</taxon>
    </lineage>
</organism>
<keyword evidence="2" id="KW-1185">Reference proteome</keyword>
<dbReference type="EMBL" id="VKHP01000014">
    <property type="protein sequence ID" value="NEU95411.1"/>
    <property type="molecule type" value="Genomic_DNA"/>
</dbReference>
<dbReference type="Proteomes" id="UP000468531">
    <property type="component" value="Unassembled WGS sequence"/>
</dbReference>
<comment type="caution">
    <text evidence="1">The sequence shown here is derived from an EMBL/GenBank/DDBJ whole genome shotgun (WGS) entry which is preliminary data.</text>
</comment>